<dbReference type="EMBL" id="PDEP01000013">
    <property type="protein sequence ID" value="PEN05574.1"/>
    <property type="molecule type" value="Genomic_DNA"/>
</dbReference>
<evidence type="ECO:0000313" key="7">
    <source>
        <dbReference type="Proteomes" id="UP000221024"/>
    </source>
</evidence>
<dbReference type="GO" id="GO:0008270">
    <property type="term" value="F:zinc ion binding"/>
    <property type="evidence" value="ECO:0007669"/>
    <property type="project" value="InterPro"/>
</dbReference>
<evidence type="ECO:0000256" key="1">
    <source>
        <dbReference type="ARBA" id="ARBA00006576"/>
    </source>
</evidence>
<dbReference type="InterPro" id="IPR002125">
    <property type="entry name" value="CMP_dCMP_dom"/>
</dbReference>
<protein>
    <submittedName>
        <fullName evidence="6">tRNA-specific adenosine deaminase</fullName>
    </submittedName>
</protein>
<dbReference type="PANTHER" id="PTHR11079:SF161">
    <property type="entry name" value="CMP_DCMP-TYPE DEAMINASE DOMAIN-CONTAINING PROTEIN"/>
    <property type="match status" value="1"/>
</dbReference>
<dbReference type="PANTHER" id="PTHR11079">
    <property type="entry name" value="CYTOSINE DEAMINASE FAMILY MEMBER"/>
    <property type="match status" value="1"/>
</dbReference>
<keyword evidence="2" id="KW-0479">Metal-binding</keyword>
<dbReference type="GO" id="GO:0006152">
    <property type="term" value="P:purine nucleoside catabolic process"/>
    <property type="evidence" value="ECO:0007669"/>
    <property type="project" value="TreeGrafter"/>
</dbReference>
<gene>
    <name evidence="6" type="ORF">CRI93_12595</name>
</gene>
<dbReference type="SUPFAM" id="SSF53927">
    <property type="entry name" value="Cytidine deaminase-like"/>
    <property type="match status" value="1"/>
</dbReference>
<evidence type="ECO:0000256" key="4">
    <source>
        <dbReference type="ARBA" id="ARBA00022833"/>
    </source>
</evidence>
<comment type="caution">
    <text evidence="6">The sequence shown here is derived from an EMBL/GenBank/DDBJ whole genome shotgun (WGS) entry which is preliminary data.</text>
</comment>
<dbReference type="OrthoDB" id="9802676at2"/>
<evidence type="ECO:0000256" key="3">
    <source>
        <dbReference type="ARBA" id="ARBA00022801"/>
    </source>
</evidence>
<evidence type="ECO:0000313" key="6">
    <source>
        <dbReference type="EMBL" id="PEN05574.1"/>
    </source>
</evidence>
<sequence length="150" mass="16907">MRRAIALAVQNVKSERGGPFAALITRDDEIIAAGTNVVTSAGDPTAHAEITAIRRACDKLGTFDLSGYTLYTSCEPCPMCFGAVYWARLDRVYYAATHAEAAQVGFDDSHIYEEIDRTPEERSIPMRRVLEDESWAPFETWTEYEDRIEY</sequence>
<proteinExistence type="inferred from homology"/>
<keyword evidence="3" id="KW-0378">Hydrolase</keyword>
<dbReference type="CDD" id="cd01285">
    <property type="entry name" value="nucleoside_deaminase"/>
    <property type="match status" value="1"/>
</dbReference>
<dbReference type="Gene3D" id="3.40.140.10">
    <property type="entry name" value="Cytidine Deaminase, domain 2"/>
    <property type="match status" value="1"/>
</dbReference>
<keyword evidence="4" id="KW-0862">Zinc</keyword>
<dbReference type="GO" id="GO:0047974">
    <property type="term" value="F:guanosine deaminase activity"/>
    <property type="evidence" value="ECO:0007669"/>
    <property type="project" value="TreeGrafter"/>
</dbReference>
<reference evidence="6 7" key="1">
    <citation type="submission" date="2017-10" db="EMBL/GenBank/DDBJ databases">
        <title>Draft genome of Longimonas halophila.</title>
        <authorList>
            <person name="Goh K.M."/>
            <person name="Shamsir M.S."/>
            <person name="Lim S.W."/>
        </authorList>
    </citation>
    <scope>NUCLEOTIDE SEQUENCE [LARGE SCALE GENOMIC DNA]</scope>
    <source>
        <strain evidence="6 7">KCTC 42399</strain>
    </source>
</reference>
<comment type="similarity">
    <text evidence="1">Belongs to the cytidine and deoxycytidylate deaminase family.</text>
</comment>
<keyword evidence="7" id="KW-1185">Reference proteome</keyword>
<accession>A0A2H3P4V0</accession>
<organism evidence="6 7">
    <name type="scientific">Longimonas halophila</name>
    <dbReference type="NCBI Taxonomy" id="1469170"/>
    <lineage>
        <taxon>Bacteria</taxon>
        <taxon>Pseudomonadati</taxon>
        <taxon>Rhodothermota</taxon>
        <taxon>Rhodothermia</taxon>
        <taxon>Rhodothermales</taxon>
        <taxon>Salisaetaceae</taxon>
        <taxon>Longimonas</taxon>
    </lineage>
</organism>
<evidence type="ECO:0000259" key="5">
    <source>
        <dbReference type="PROSITE" id="PS51747"/>
    </source>
</evidence>
<dbReference type="RefSeq" id="WP_098063037.1">
    <property type="nucleotide sequence ID" value="NZ_PDEP01000013.1"/>
</dbReference>
<feature type="domain" description="CMP/dCMP-type deaminase" evidence="5">
    <location>
        <begin position="1"/>
        <end position="109"/>
    </location>
</feature>
<dbReference type="AlphaFoldDB" id="A0A2H3P4V0"/>
<dbReference type="PROSITE" id="PS00903">
    <property type="entry name" value="CYT_DCMP_DEAMINASES_1"/>
    <property type="match status" value="1"/>
</dbReference>
<evidence type="ECO:0000256" key="2">
    <source>
        <dbReference type="ARBA" id="ARBA00022723"/>
    </source>
</evidence>
<dbReference type="PROSITE" id="PS51747">
    <property type="entry name" value="CYT_DCMP_DEAMINASES_2"/>
    <property type="match status" value="1"/>
</dbReference>
<dbReference type="Pfam" id="PF00383">
    <property type="entry name" value="dCMP_cyt_deam_1"/>
    <property type="match status" value="1"/>
</dbReference>
<dbReference type="Proteomes" id="UP000221024">
    <property type="component" value="Unassembled WGS sequence"/>
</dbReference>
<name>A0A2H3P4V0_9BACT</name>
<dbReference type="InterPro" id="IPR016193">
    <property type="entry name" value="Cytidine_deaminase-like"/>
</dbReference>
<dbReference type="FunFam" id="3.40.140.10:FF:000011">
    <property type="entry name" value="tRNA-specific adenosine deaminase"/>
    <property type="match status" value="1"/>
</dbReference>
<dbReference type="InterPro" id="IPR016192">
    <property type="entry name" value="APOBEC/CMP_deaminase_Zn-bd"/>
</dbReference>